<feature type="coiled-coil region" evidence="5">
    <location>
        <begin position="182"/>
        <end position="209"/>
    </location>
</feature>
<feature type="domain" description="RING-type" evidence="6">
    <location>
        <begin position="57"/>
        <end position="117"/>
    </location>
</feature>
<proteinExistence type="predicted"/>
<feature type="coiled-coil region" evidence="5">
    <location>
        <begin position="310"/>
        <end position="337"/>
    </location>
</feature>
<dbReference type="SUPFAM" id="SSF49599">
    <property type="entry name" value="TRAF domain-like"/>
    <property type="match status" value="1"/>
</dbReference>
<dbReference type="PROSITE" id="PS50145">
    <property type="entry name" value="ZF_TRAF"/>
    <property type="match status" value="1"/>
</dbReference>
<dbReference type="Proteomes" id="UP001497383">
    <property type="component" value="Chromosome 6"/>
</dbReference>
<dbReference type="InterPro" id="IPR013083">
    <property type="entry name" value="Znf_RING/FYVE/PHD"/>
</dbReference>
<evidence type="ECO:0000256" key="3">
    <source>
        <dbReference type="ARBA" id="ARBA00022833"/>
    </source>
</evidence>
<dbReference type="RefSeq" id="XP_066832083.1">
    <property type="nucleotide sequence ID" value="XM_066975445.1"/>
</dbReference>
<reference evidence="8 9" key="1">
    <citation type="submission" date="2024-03" db="EMBL/GenBank/DDBJ databases">
        <authorList>
            <person name="Brejova B."/>
        </authorList>
    </citation>
    <scope>NUCLEOTIDE SEQUENCE [LARGE SCALE GENOMIC DNA]</scope>
    <source>
        <strain evidence="8 9">CBS 14171</strain>
    </source>
</reference>
<keyword evidence="1 4" id="KW-0479">Metal-binding</keyword>
<evidence type="ECO:0000259" key="6">
    <source>
        <dbReference type="PROSITE" id="PS50089"/>
    </source>
</evidence>
<dbReference type="GeneID" id="92210341"/>
<evidence type="ECO:0000313" key="8">
    <source>
        <dbReference type="EMBL" id="CAK9441276.1"/>
    </source>
</evidence>
<accession>A0ABP0ZV55</accession>
<dbReference type="InterPro" id="IPR001293">
    <property type="entry name" value="Znf_TRAF"/>
</dbReference>
<evidence type="ECO:0000256" key="2">
    <source>
        <dbReference type="ARBA" id="ARBA00022771"/>
    </source>
</evidence>
<organism evidence="8 9">
    <name type="scientific">Lodderomyces beijingensis</name>
    <dbReference type="NCBI Taxonomy" id="1775926"/>
    <lineage>
        <taxon>Eukaryota</taxon>
        <taxon>Fungi</taxon>
        <taxon>Dikarya</taxon>
        <taxon>Ascomycota</taxon>
        <taxon>Saccharomycotina</taxon>
        <taxon>Pichiomycetes</taxon>
        <taxon>Debaryomycetaceae</taxon>
        <taxon>Candida/Lodderomyces clade</taxon>
        <taxon>Lodderomyces</taxon>
    </lineage>
</organism>
<dbReference type="SMART" id="SM00184">
    <property type="entry name" value="RING"/>
    <property type="match status" value="1"/>
</dbReference>
<dbReference type="InterPro" id="IPR027370">
    <property type="entry name" value="Znf-RING_euk"/>
</dbReference>
<evidence type="ECO:0000256" key="5">
    <source>
        <dbReference type="SAM" id="Coils"/>
    </source>
</evidence>
<keyword evidence="5" id="KW-0175">Coiled coil</keyword>
<evidence type="ECO:0000259" key="7">
    <source>
        <dbReference type="PROSITE" id="PS50145"/>
    </source>
</evidence>
<feature type="zinc finger region" description="TRAF-type" evidence="4">
    <location>
        <begin position="164"/>
        <end position="228"/>
    </location>
</feature>
<dbReference type="PROSITE" id="PS50089">
    <property type="entry name" value="ZF_RING_2"/>
    <property type="match status" value="1"/>
</dbReference>
<dbReference type="Gene3D" id="3.30.40.10">
    <property type="entry name" value="Zinc/RING finger domain, C3HC4 (zinc finger)"/>
    <property type="match status" value="2"/>
</dbReference>
<gene>
    <name evidence="8" type="ORF">LODBEIA_P51450</name>
</gene>
<dbReference type="EMBL" id="OZ022410">
    <property type="protein sequence ID" value="CAK9441276.1"/>
    <property type="molecule type" value="Genomic_DNA"/>
</dbReference>
<dbReference type="Pfam" id="PF13445">
    <property type="entry name" value="zf-RING_UBOX"/>
    <property type="match status" value="1"/>
</dbReference>
<feature type="domain" description="TRAF-type" evidence="7">
    <location>
        <begin position="164"/>
        <end position="228"/>
    </location>
</feature>
<dbReference type="PANTHER" id="PTHR10131:SF94">
    <property type="entry name" value="TNF RECEPTOR-ASSOCIATED FACTOR 4"/>
    <property type="match status" value="1"/>
</dbReference>
<dbReference type="InterPro" id="IPR017907">
    <property type="entry name" value="Znf_RING_CS"/>
</dbReference>
<sequence>MSSDLEKEEKEEEEEQIRYDDSVRIKSYATSFDITSAEDVPDLRNLKYRTSTDHLNCPVCQQPFIAPLTTICGHTFCKDCIYECLKSLKSSGTTSASTGSGSGSGSGSDSGFCPLDRTPLDAANINDLFPTPLIVTNLIDDLKVSCLNHERGCEWSGCRWEVEHHVLDVCPYTGVRCHGQRLKRNGNEIEKLENKCDLLVERRHMKKQKDAECVHRLFQCEFCKRQVSLLTQEKHLEQECLFNYKSCELCGNDSIAAKNLEKHRENCIKTGKIKCPAHEIGCKWVGSNETSLEIHLGDGHCQLNQFLPSFNKMSSRMSTLESENEFLQKQVHKILDSIIQGKVSNLGYNDNLEEINKFKDNVEDQDKLIYLNFELDRLKFEINEKLVPFMNKYNNSFTSRNEQENINNATMLKNLISDNFIMREDMNVQRMMINSLRKQLQYLLFARNKNVGLNANSGSLMVMQNTGEESMVPGEFYNSISRSNSEERLNLKL</sequence>
<dbReference type="PANTHER" id="PTHR10131">
    <property type="entry name" value="TNF RECEPTOR ASSOCIATED FACTOR"/>
    <property type="match status" value="1"/>
</dbReference>
<name>A0ABP0ZV55_9ASCO</name>
<dbReference type="InterPro" id="IPR001841">
    <property type="entry name" value="Znf_RING"/>
</dbReference>
<dbReference type="SUPFAM" id="SSF57850">
    <property type="entry name" value="RING/U-box"/>
    <property type="match status" value="1"/>
</dbReference>
<keyword evidence="9" id="KW-1185">Reference proteome</keyword>
<evidence type="ECO:0000313" key="9">
    <source>
        <dbReference type="Proteomes" id="UP001497383"/>
    </source>
</evidence>
<keyword evidence="2 4" id="KW-0863">Zinc-finger</keyword>
<keyword evidence="3 4" id="KW-0862">Zinc</keyword>
<evidence type="ECO:0000256" key="4">
    <source>
        <dbReference type="PROSITE-ProRule" id="PRU00207"/>
    </source>
</evidence>
<evidence type="ECO:0008006" key="10">
    <source>
        <dbReference type="Google" id="ProtNLM"/>
    </source>
</evidence>
<protein>
    <recommendedName>
        <fullName evidence="10">RING-type domain-containing protein</fullName>
    </recommendedName>
</protein>
<dbReference type="PROSITE" id="PS00518">
    <property type="entry name" value="ZF_RING_1"/>
    <property type="match status" value="1"/>
</dbReference>
<evidence type="ECO:0000256" key="1">
    <source>
        <dbReference type="ARBA" id="ARBA00022723"/>
    </source>
</evidence>